<keyword evidence="5" id="KW-1185">Reference proteome</keyword>
<evidence type="ECO:0000313" key="5">
    <source>
        <dbReference type="Proteomes" id="UP001552299"/>
    </source>
</evidence>
<reference evidence="4 5" key="1">
    <citation type="journal article" date="2024" name="Plant Biotechnol. J.">
        <title>Dendrobium thyrsiflorum genome and its molecular insights into genes involved in important horticultural traits.</title>
        <authorList>
            <person name="Chen B."/>
            <person name="Wang J.Y."/>
            <person name="Zheng P.J."/>
            <person name="Li K.L."/>
            <person name="Liang Y.M."/>
            <person name="Chen X.F."/>
            <person name="Zhang C."/>
            <person name="Zhao X."/>
            <person name="He X."/>
            <person name="Zhang G.Q."/>
            <person name="Liu Z.J."/>
            <person name="Xu Q."/>
        </authorList>
    </citation>
    <scope>NUCLEOTIDE SEQUENCE [LARGE SCALE GENOMIC DNA]</scope>
    <source>
        <strain evidence="4">GZMU011</strain>
    </source>
</reference>
<organism evidence="4 5">
    <name type="scientific">Dendrobium thyrsiflorum</name>
    <name type="common">Pinecone-like raceme dendrobium</name>
    <name type="synonym">Orchid</name>
    <dbReference type="NCBI Taxonomy" id="117978"/>
    <lineage>
        <taxon>Eukaryota</taxon>
        <taxon>Viridiplantae</taxon>
        <taxon>Streptophyta</taxon>
        <taxon>Embryophyta</taxon>
        <taxon>Tracheophyta</taxon>
        <taxon>Spermatophyta</taxon>
        <taxon>Magnoliopsida</taxon>
        <taxon>Liliopsida</taxon>
        <taxon>Asparagales</taxon>
        <taxon>Orchidaceae</taxon>
        <taxon>Epidendroideae</taxon>
        <taxon>Malaxideae</taxon>
        <taxon>Dendrobiinae</taxon>
        <taxon>Dendrobium</taxon>
    </lineage>
</organism>
<sequence length="181" mass="19586">MSLFPLFLLVTFLLPLFAADVGTASRYNPPYIPTKCFGIDRSQFPSDDSFAAAGSGIWNNGLACSRRYVVRCLSSQMPEACISGATVEVTIVDQAAGLGSRQSMAGTTMALSQAAYRRIASLDALSINIEFAPEAESLEELPVKMNRADDAFVSCSSGMERANERSVREGVKNENEKKIKN</sequence>
<comment type="caution">
    <text evidence="4">The sequence shown here is derived from an EMBL/GenBank/DDBJ whole genome shotgun (WGS) entry which is preliminary data.</text>
</comment>
<feature type="domain" description="Expansin-like EG45" evidence="3">
    <location>
        <begin position="22"/>
        <end position="148"/>
    </location>
</feature>
<name>A0ABD0V8R1_DENTH</name>
<dbReference type="EMBL" id="JANQDX010000007">
    <property type="protein sequence ID" value="KAL0921415.1"/>
    <property type="molecule type" value="Genomic_DNA"/>
</dbReference>
<dbReference type="SUPFAM" id="SSF50685">
    <property type="entry name" value="Barwin-like endoglucanases"/>
    <property type="match status" value="1"/>
</dbReference>
<dbReference type="PROSITE" id="PS50842">
    <property type="entry name" value="EXPANSIN_EG45"/>
    <property type="match status" value="1"/>
</dbReference>
<evidence type="ECO:0000313" key="4">
    <source>
        <dbReference type="EMBL" id="KAL0921415.1"/>
    </source>
</evidence>
<dbReference type="InterPro" id="IPR036908">
    <property type="entry name" value="RlpA-like_sf"/>
</dbReference>
<dbReference type="Proteomes" id="UP001552299">
    <property type="component" value="Unassembled WGS sequence"/>
</dbReference>
<keyword evidence="2" id="KW-0732">Signal</keyword>
<feature type="chain" id="PRO_5044809811" description="Expansin-like EG45 domain-containing protein" evidence="2">
    <location>
        <begin position="19"/>
        <end position="181"/>
    </location>
</feature>
<dbReference type="Gene3D" id="2.40.40.10">
    <property type="entry name" value="RlpA-like domain"/>
    <property type="match status" value="1"/>
</dbReference>
<feature type="signal peptide" evidence="2">
    <location>
        <begin position="1"/>
        <end position="18"/>
    </location>
</feature>
<dbReference type="InterPro" id="IPR009009">
    <property type="entry name" value="RlpA-like_DPBB"/>
</dbReference>
<evidence type="ECO:0000259" key="3">
    <source>
        <dbReference type="PROSITE" id="PS50842"/>
    </source>
</evidence>
<dbReference type="CDD" id="cd22269">
    <property type="entry name" value="DPBB_EG45-like"/>
    <property type="match status" value="1"/>
</dbReference>
<gene>
    <name evidence="4" type="ORF">M5K25_008482</name>
</gene>
<protein>
    <recommendedName>
        <fullName evidence="3">Expansin-like EG45 domain-containing protein</fullName>
    </recommendedName>
</protein>
<dbReference type="AlphaFoldDB" id="A0ABD0V8R1"/>
<evidence type="ECO:0000256" key="1">
    <source>
        <dbReference type="SAM" id="MobiDB-lite"/>
    </source>
</evidence>
<dbReference type="PANTHER" id="PTHR47480:SF1">
    <property type="entry name" value="EG45-LIKE DOMAIN CONTAINING PROTEIN 1"/>
    <property type="match status" value="1"/>
</dbReference>
<dbReference type="InterPro" id="IPR007112">
    <property type="entry name" value="Expansin/allergen_DPBB_dom"/>
</dbReference>
<proteinExistence type="predicted"/>
<evidence type="ECO:0000256" key="2">
    <source>
        <dbReference type="SAM" id="SignalP"/>
    </source>
</evidence>
<feature type="compositionally biased region" description="Basic and acidic residues" evidence="1">
    <location>
        <begin position="161"/>
        <end position="181"/>
    </location>
</feature>
<dbReference type="PANTHER" id="PTHR47480">
    <property type="entry name" value="EG45-LIKE DOMAIN CONTAINING PROTEIN"/>
    <property type="match status" value="1"/>
</dbReference>
<dbReference type="Pfam" id="PF03330">
    <property type="entry name" value="DPBB_1"/>
    <property type="match status" value="1"/>
</dbReference>
<accession>A0ABD0V8R1</accession>
<feature type="region of interest" description="Disordered" evidence="1">
    <location>
        <begin position="159"/>
        <end position="181"/>
    </location>
</feature>